<dbReference type="InterPro" id="IPR019650">
    <property type="entry name" value="DUF2513"/>
</dbReference>
<sequence>MKRDMDLIRKILLVTEEKDSIYSPMPLEIEGYTALEILYHFNLLKEVGFITGQIMDAQPHVYTLKWEGHNFLDNARNETIWKKTKEFIKEKGDSASFQVVVELLKKFSLKHFEIE</sequence>
<proteinExistence type="predicted"/>
<dbReference type="Proteomes" id="UP001232245">
    <property type="component" value="Unassembled WGS sequence"/>
</dbReference>
<dbReference type="RefSeq" id="WP_307190886.1">
    <property type="nucleotide sequence ID" value="NZ_JAUSTZ010000026.1"/>
</dbReference>
<reference evidence="1 2" key="1">
    <citation type="submission" date="2023-07" db="EMBL/GenBank/DDBJ databases">
        <title>Genomic Encyclopedia of Type Strains, Phase IV (KMG-IV): sequencing the most valuable type-strain genomes for metagenomic binning, comparative biology and taxonomic classification.</title>
        <authorList>
            <person name="Goeker M."/>
        </authorList>
    </citation>
    <scope>NUCLEOTIDE SEQUENCE [LARGE SCALE GENOMIC DNA]</scope>
    <source>
        <strain evidence="1 2">DSM 17723</strain>
    </source>
</reference>
<keyword evidence="2" id="KW-1185">Reference proteome</keyword>
<dbReference type="EMBL" id="JAUSTZ010000026">
    <property type="protein sequence ID" value="MDQ0228596.1"/>
    <property type="molecule type" value="Genomic_DNA"/>
</dbReference>
<organism evidence="1 2">
    <name type="scientific">Metabacillus niabensis</name>
    <dbReference type="NCBI Taxonomy" id="324854"/>
    <lineage>
        <taxon>Bacteria</taxon>
        <taxon>Bacillati</taxon>
        <taxon>Bacillota</taxon>
        <taxon>Bacilli</taxon>
        <taxon>Bacillales</taxon>
        <taxon>Bacillaceae</taxon>
        <taxon>Metabacillus</taxon>
    </lineage>
</organism>
<comment type="caution">
    <text evidence="1">The sequence shown here is derived from an EMBL/GenBank/DDBJ whole genome shotgun (WGS) entry which is preliminary data.</text>
</comment>
<protein>
    <recommendedName>
        <fullName evidence="3">DUF2513 domain-containing protein</fullName>
    </recommendedName>
</protein>
<gene>
    <name evidence="1" type="ORF">J2S02_004982</name>
</gene>
<evidence type="ECO:0000313" key="1">
    <source>
        <dbReference type="EMBL" id="MDQ0228596.1"/>
    </source>
</evidence>
<evidence type="ECO:0000313" key="2">
    <source>
        <dbReference type="Proteomes" id="UP001232245"/>
    </source>
</evidence>
<accession>A0ABT9Z8J8</accession>
<evidence type="ECO:0008006" key="3">
    <source>
        <dbReference type="Google" id="ProtNLM"/>
    </source>
</evidence>
<dbReference type="Pfam" id="PF10711">
    <property type="entry name" value="DUF2513"/>
    <property type="match status" value="1"/>
</dbReference>
<name>A0ABT9Z8J8_9BACI</name>